<dbReference type="AlphaFoldDB" id="A0A7C9LKB7"/>
<dbReference type="Gene3D" id="3.90.550.10">
    <property type="entry name" value="Spore Coat Polysaccharide Biosynthesis Protein SpsA, Chain A"/>
    <property type="match status" value="1"/>
</dbReference>
<evidence type="ECO:0000256" key="9">
    <source>
        <dbReference type="SAM" id="MobiDB-lite"/>
    </source>
</evidence>
<accession>A0A7C9LKB7</accession>
<evidence type="ECO:0000256" key="6">
    <source>
        <dbReference type="ARBA" id="ARBA00022989"/>
    </source>
</evidence>
<dbReference type="PANTHER" id="PTHR48090">
    <property type="entry name" value="UNDECAPRENYL-PHOSPHATE 4-DEOXY-4-FORMAMIDO-L-ARABINOSE TRANSFERASE-RELATED"/>
    <property type="match status" value="1"/>
</dbReference>
<evidence type="ECO:0000256" key="4">
    <source>
        <dbReference type="ARBA" id="ARBA00022679"/>
    </source>
</evidence>
<feature type="transmembrane region" description="Helical" evidence="10">
    <location>
        <begin position="246"/>
        <end position="267"/>
    </location>
</feature>
<reference evidence="12 13" key="1">
    <citation type="submission" date="2019-12" db="EMBL/GenBank/DDBJ databases">
        <authorList>
            <person name="Xu J."/>
        </authorList>
    </citation>
    <scope>NUCLEOTIDE SEQUENCE [LARGE SCALE GENOMIC DNA]</scope>
    <source>
        <strain evidence="12 13">HX-5-24</strain>
    </source>
</reference>
<comment type="subcellular location">
    <subcellularLocation>
        <location evidence="1">Cell membrane</location>
        <topology evidence="1">Multi-pass membrane protein</topology>
    </subcellularLocation>
</comment>
<keyword evidence="5 10" id="KW-0812">Transmembrane</keyword>
<dbReference type="GO" id="GO:0005886">
    <property type="term" value="C:plasma membrane"/>
    <property type="evidence" value="ECO:0007669"/>
    <property type="project" value="UniProtKB-SubCell"/>
</dbReference>
<evidence type="ECO:0000259" key="11">
    <source>
        <dbReference type="Pfam" id="PF00535"/>
    </source>
</evidence>
<evidence type="ECO:0000313" key="12">
    <source>
        <dbReference type="EMBL" id="MUV12703.1"/>
    </source>
</evidence>
<dbReference type="FunFam" id="3.90.550.10:FF:000079">
    <property type="entry name" value="Probable glycosyl transferase"/>
    <property type="match status" value="1"/>
</dbReference>
<dbReference type="EMBL" id="WOXT01000001">
    <property type="protein sequence ID" value="MUV12703.1"/>
    <property type="molecule type" value="Genomic_DNA"/>
</dbReference>
<keyword evidence="2" id="KW-1003">Cell membrane</keyword>
<keyword evidence="4 12" id="KW-0808">Transferase</keyword>
<evidence type="ECO:0000256" key="2">
    <source>
        <dbReference type="ARBA" id="ARBA00022475"/>
    </source>
</evidence>
<dbReference type="GO" id="GO:0016757">
    <property type="term" value="F:glycosyltransferase activity"/>
    <property type="evidence" value="ECO:0007669"/>
    <property type="project" value="UniProtKB-KW"/>
</dbReference>
<evidence type="ECO:0000313" key="13">
    <source>
        <dbReference type="Proteomes" id="UP000479692"/>
    </source>
</evidence>
<sequence length="352" mass="38681">MEAHRTDEFARRTQAPGLTVLVAAYNEAEALPLLHPRLQAVLDGLAQDGLSGRVLYVDDGSRDATWTVLQSIAATDARVALLRLSRNFGKEAALTAGLDHVGDDAVLILDADGQDPPELIPQFVAKWREGFDDVHGQRQAREGETWAKRATAHAFYRVIGRLSRTPVPADTGDFRLLSPRAVAALRQLRERNRFMKGLFGWVGFRQVAIPYVRAARSAGQTKFNFWRLWNFAIEGITGFSTAPLRAATYIGLLTALFAFLYAVWVIVKALAWGDPVAGWPTMMVVILFLGGVQLIALGTIGEYLGRLYEEAKQRPLYLVDAWRPARGVSSGQVPAQGHDDAHGTPPARIESA</sequence>
<dbReference type="InterPro" id="IPR050256">
    <property type="entry name" value="Glycosyltransferase_2"/>
</dbReference>
<dbReference type="InterPro" id="IPR029044">
    <property type="entry name" value="Nucleotide-diphossugar_trans"/>
</dbReference>
<organism evidence="12 13">
    <name type="scientific">Noviluteimonas gilva</name>
    <dbReference type="NCBI Taxonomy" id="2682097"/>
    <lineage>
        <taxon>Bacteria</taxon>
        <taxon>Pseudomonadati</taxon>
        <taxon>Pseudomonadota</taxon>
        <taxon>Gammaproteobacteria</taxon>
        <taxon>Lysobacterales</taxon>
        <taxon>Lysobacteraceae</taxon>
        <taxon>Noviluteimonas</taxon>
    </lineage>
</organism>
<dbReference type="CDD" id="cd04187">
    <property type="entry name" value="DPM1_like_bac"/>
    <property type="match status" value="1"/>
</dbReference>
<keyword evidence="13" id="KW-1185">Reference proteome</keyword>
<dbReference type="InterPro" id="IPR001173">
    <property type="entry name" value="Glyco_trans_2-like"/>
</dbReference>
<evidence type="ECO:0000256" key="3">
    <source>
        <dbReference type="ARBA" id="ARBA00022676"/>
    </source>
</evidence>
<dbReference type="Proteomes" id="UP000479692">
    <property type="component" value="Unassembled WGS sequence"/>
</dbReference>
<dbReference type="SUPFAM" id="SSF53448">
    <property type="entry name" value="Nucleotide-diphospho-sugar transferases"/>
    <property type="match status" value="1"/>
</dbReference>
<evidence type="ECO:0000256" key="1">
    <source>
        <dbReference type="ARBA" id="ARBA00004651"/>
    </source>
</evidence>
<evidence type="ECO:0000256" key="7">
    <source>
        <dbReference type="ARBA" id="ARBA00023136"/>
    </source>
</evidence>
<comment type="caution">
    <text evidence="12">The sequence shown here is derived from an EMBL/GenBank/DDBJ whole genome shotgun (WGS) entry which is preliminary data.</text>
</comment>
<keyword evidence="6 10" id="KW-1133">Transmembrane helix</keyword>
<dbReference type="PANTHER" id="PTHR48090:SF1">
    <property type="entry name" value="PROPHAGE BACTOPRENOL GLUCOSYL TRANSFERASE HOMOLOG"/>
    <property type="match status" value="1"/>
</dbReference>
<evidence type="ECO:0000256" key="5">
    <source>
        <dbReference type="ARBA" id="ARBA00022692"/>
    </source>
</evidence>
<dbReference type="Pfam" id="PF00535">
    <property type="entry name" value="Glycos_transf_2"/>
    <property type="match status" value="1"/>
</dbReference>
<feature type="domain" description="Glycosyltransferase 2-like" evidence="11">
    <location>
        <begin position="19"/>
        <end position="181"/>
    </location>
</feature>
<name>A0A7C9LKB7_9GAMM</name>
<gene>
    <name evidence="12" type="ORF">GN331_00590</name>
</gene>
<keyword evidence="3" id="KW-0328">Glycosyltransferase</keyword>
<comment type="similarity">
    <text evidence="8">Belongs to the glycosyltransferase 2 family. GtrB subfamily.</text>
</comment>
<feature type="transmembrane region" description="Helical" evidence="10">
    <location>
        <begin position="279"/>
        <end position="304"/>
    </location>
</feature>
<proteinExistence type="inferred from homology"/>
<feature type="region of interest" description="Disordered" evidence="9">
    <location>
        <begin position="329"/>
        <end position="352"/>
    </location>
</feature>
<dbReference type="RefSeq" id="WP_156639466.1">
    <property type="nucleotide sequence ID" value="NZ_WOXT01000001.1"/>
</dbReference>
<evidence type="ECO:0000256" key="8">
    <source>
        <dbReference type="ARBA" id="ARBA00038152"/>
    </source>
</evidence>
<keyword evidence="7 10" id="KW-0472">Membrane</keyword>
<evidence type="ECO:0000256" key="10">
    <source>
        <dbReference type="SAM" id="Phobius"/>
    </source>
</evidence>
<protein>
    <submittedName>
        <fullName evidence="12">Glycosyltransferase</fullName>
    </submittedName>
</protein>